<dbReference type="SUPFAM" id="SSF52317">
    <property type="entry name" value="Class I glutamine amidotransferase-like"/>
    <property type="match status" value="1"/>
</dbReference>
<dbReference type="InterPro" id="IPR002818">
    <property type="entry name" value="DJ-1/PfpI"/>
</dbReference>
<accession>A0A067CUT9</accession>
<dbReference type="VEuPathDB" id="FungiDB:SPRG_19083"/>
<keyword evidence="4" id="KW-1185">Reference proteome</keyword>
<dbReference type="OMA" id="KATCYPG"/>
<name>A0A067CUT9_SAPPC</name>
<dbReference type="FunFam" id="3.40.50.880:FF:000015">
    <property type="entry name" value="Protein DJ-1 homolog C"/>
    <property type="match status" value="1"/>
</dbReference>
<dbReference type="AlphaFoldDB" id="A0A067CUT9"/>
<dbReference type="Proteomes" id="UP000030745">
    <property type="component" value="Unassembled WGS sequence"/>
</dbReference>
<evidence type="ECO:0000313" key="4">
    <source>
        <dbReference type="Proteomes" id="UP000030745"/>
    </source>
</evidence>
<reference evidence="3 4" key="1">
    <citation type="journal article" date="2013" name="PLoS Genet.">
        <title>Distinctive expansion of potential virulence genes in the genome of the oomycete fish pathogen Saprolegnia parasitica.</title>
        <authorList>
            <person name="Jiang R.H."/>
            <person name="de Bruijn I."/>
            <person name="Haas B.J."/>
            <person name="Belmonte R."/>
            <person name="Lobach L."/>
            <person name="Christie J."/>
            <person name="van den Ackerveken G."/>
            <person name="Bottin A."/>
            <person name="Bulone V."/>
            <person name="Diaz-Moreno S.M."/>
            <person name="Dumas B."/>
            <person name="Fan L."/>
            <person name="Gaulin E."/>
            <person name="Govers F."/>
            <person name="Grenville-Briggs L.J."/>
            <person name="Horner N.R."/>
            <person name="Levin J.Z."/>
            <person name="Mammella M."/>
            <person name="Meijer H.J."/>
            <person name="Morris P."/>
            <person name="Nusbaum C."/>
            <person name="Oome S."/>
            <person name="Phillips A.J."/>
            <person name="van Rooyen D."/>
            <person name="Rzeszutek E."/>
            <person name="Saraiva M."/>
            <person name="Secombes C.J."/>
            <person name="Seidl M.F."/>
            <person name="Snel B."/>
            <person name="Stassen J.H."/>
            <person name="Sykes S."/>
            <person name="Tripathy S."/>
            <person name="van den Berg H."/>
            <person name="Vega-Arreguin J.C."/>
            <person name="Wawra S."/>
            <person name="Young S.K."/>
            <person name="Zeng Q."/>
            <person name="Dieguez-Uribeondo J."/>
            <person name="Russ C."/>
            <person name="Tyler B.M."/>
            <person name="van West P."/>
        </authorList>
    </citation>
    <scope>NUCLEOTIDE SEQUENCE [LARGE SCALE GENOMIC DNA]</scope>
    <source>
        <strain evidence="3 4">CBS 223.65</strain>
    </source>
</reference>
<evidence type="ECO:0000313" key="3">
    <source>
        <dbReference type="EMBL" id="KDO34253.1"/>
    </source>
</evidence>
<dbReference type="OrthoDB" id="543156at2759"/>
<dbReference type="KEGG" id="spar:SPRG_19083"/>
<dbReference type="EMBL" id="KK583191">
    <property type="protein sequence ID" value="KDO34253.1"/>
    <property type="molecule type" value="Genomic_DNA"/>
</dbReference>
<keyword evidence="1" id="KW-0677">Repeat</keyword>
<organism evidence="3 4">
    <name type="scientific">Saprolegnia parasitica (strain CBS 223.65)</name>
    <dbReference type="NCBI Taxonomy" id="695850"/>
    <lineage>
        <taxon>Eukaryota</taxon>
        <taxon>Sar</taxon>
        <taxon>Stramenopiles</taxon>
        <taxon>Oomycota</taxon>
        <taxon>Saprolegniomycetes</taxon>
        <taxon>Saprolegniales</taxon>
        <taxon>Saprolegniaceae</taxon>
        <taxon>Saprolegnia</taxon>
    </lineage>
</organism>
<protein>
    <recommendedName>
        <fullName evidence="2">DJ-1/PfpI domain-containing protein</fullName>
    </recommendedName>
</protein>
<dbReference type="InterPro" id="IPR050325">
    <property type="entry name" value="Prot/Nucl_acid_deglycase"/>
</dbReference>
<dbReference type="GO" id="GO:1903189">
    <property type="term" value="P:glyoxal metabolic process"/>
    <property type="evidence" value="ECO:0007669"/>
    <property type="project" value="TreeGrafter"/>
</dbReference>
<feature type="domain" description="DJ-1/PfpI" evidence="2">
    <location>
        <begin position="6"/>
        <end position="168"/>
    </location>
</feature>
<gene>
    <name evidence="3" type="ORF">SPRG_19083</name>
</gene>
<dbReference type="InterPro" id="IPR006287">
    <property type="entry name" value="DJ-1"/>
</dbReference>
<dbReference type="GO" id="GO:0005737">
    <property type="term" value="C:cytoplasm"/>
    <property type="evidence" value="ECO:0007669"/>
    <property type="project" value="UniProtKB-ARBA"/>
</dbReference>
<dbReference type="RefSeq" id="XP_012195279.1">
    <property type="nucleotide sequence ID" value="XM_012339889.1"/>
</dbReference>
<dbReference type="Gene3D" id="3.40.50.880">
    <property type="match status" value="1"/>
</dbReference>
<dbReference type="NCBIfam" id="TIGR01383">
    <property type="entry name" value="not_thiJ"/>
    <property type="match status" value="1"/>
</dbReference>
<evidence type="ECO:0000256" key="1">
    <source>
        <dbReference type="ARBA" id="ARBA00022737"/>
    </source>
</evidence>
<dbReference type="CDD" id="cd03135">
    <property type="entry name" value="GATase1_DJ-1"/>
    <property type="match status" value="1"/>
</dbReference>
<sequence length="187" mass="19640">MTIAPKALIPVANGSEEIETVCLQDVLVRGGVQVTLASVTSDKLVKMSRGLQIQADAVLAECIETSYDLIVLPGGLPGANHLRDCPALIEMLRKQKESGKYYGAICAAPAVVLHTHNLLVGPSATAYPAFADKMPNTTYAAQRVVVHKNCITSQGPGTAMEMGIELVRLLQGDEAAKTVAAGLLFAA</sequence>
<proteinExistence type="predicted"/>
<dbReference type="Pfam" id="PF01965">
    <property type="entry name" value="DJ-1_PfpI"/>
    <property type="match status" value="1"/>
</dbReference>
<evidence type="ECO:0000259" key="2">
    <source>
        <dbReference type="Pfam" id="PF01965"/>
    </source>
</evidence>
<dbReference type="InterPro" id="IPR029062">
    <property type="entry name" value="Class_I_gatase-like"/>
</dbReference>
<dbReference type="STRING" id="695850.A0A067CUT9"/>
<dbReference type="GeneID" id="24140528"/>
<dbReference type="PANTHER" id="PTHR48094:SF12">
    <property type="entry name" value="PARKINSON DISEASE PROTEIN 7 HOMOLOG"/>
    <property type="match status" value="1"/>
</dbReference>
<dbReference type="PANTHER" id="PTHR48094">
    <property type="entry name" value="PROTEIN/NUCLEIC ACID DEGLYCASE DJ-1-RELATED"/>
    <property type="match status" value="1"/>
</dbReference>